<evidence type="ECO:0000313" key="1">
    <source>
        <dbReference type="EMBL" id="GEU55688.1"/>
    </source>
</evidence>
<proteinExistence type="predicted"/>
<organism evidence="1">
    <name type="scientific">Tanacetum cinerariifolium</name>
    <name type="common">Dalmatian daisy</name>
    <name type="synonym">Chrysanthemum cinerariifolium</name>
    <dbReference type="NCBI Taxonomy" id="118510"/>
    <lineage>
        <taxon>Eukaryota</taxon>
        <taxon>Viridiplantae</taxon>
        <taxon>Streptophyta</taxon>
        <taxon>Embryophyta</taxon>
        <taxon>Tracheophyta</taxon>
        <taxon>Spermatophyta</taxon>
        <taxon>Magnoliopsida</taxon>
        <taxon>eudicotyledons</taxon>
        <taxon>Gunneridae</taxon>
        <taxon>Pentapetalae</taxon>
        <taxon>asterids</taxon>
        <taxon>campanulids</taxon>
        <taxon>Asterales</taxon>
        <taxon>Asteraceae</taxon>
        <taxon>Asteroideae</taxon>
        <taxon>Anthemideae</taxon>
        <taxon>Anthemidinae</taxon>
        <taxon>Tanacetum</taxon>
    </lineage>
</organism>
<accession>A0A6L2L1X1</accession>
<comment type="caution">
    <text evidence="1">The sequence shown here is derived from an EMBL/GenBank/DDBJ whole genome shotgun (WGS) entry which is preliminary data.</text>
</comment>
<name>A0A6L2L1X1_TANCI</name>
<protein>
    <submittedName>
        <fullName evidence="1">Uncharacterized protein</fullName>
    </submittedName>
</protein>
<reference evidence="1" key="1">
    <citation type="journal article" date="2019" name="Sci. Rep.">
        <title>Draft genome of Tanacetum cinerariifolium, the natural source of mosquito coil.</title>
        <authorList>
            <person name="Yamashiro T."/>
            <person name="Shiraishi A."/>
            <person name="Satake H."/>
            <person name="Nakayama K."/>
        </authorList>
    </citation>
    <scope>NUCLEOTIDE SEQUENCE</scope>
</reference>
<dbReference type="EMBL" id="BKCJ010003537">
    <property type="protein sequence ID" value="GEU55688.1"/>
    <property type="molecule type" value="Genomic_DNA"/>
</dbReference>
<sequence length="207" mass="23090">MKEGNQMKLQFTFCHKQQTKIEISASTDNLRVLLLKRLMSKNQVPQGIHKQEQSPIISQGVEEQPQLAHFDDPCHELLHEVSILQGSSSNSWKVNGENQVVSKSFAVTAAHASNKCQQLNSTPSTSTLASTVTSDGNFDLLDEAPRAQEILMDHLSNYASDVISEVFDAISDQVAKCTFDNLKHKELDASLIAELESYKERAKQFED</sequence>
<dbReference type="AlphaFoldDB" id="A0A6L2L1X1"/>
<gene>
    <name evidence="1" type="ORF">Tci_027666</name>
</gene>